<keyword evidence="3" id="KW-1185">Reference proteome</keyword>
<dbReference type="Proteomes" id="UP000246004">
    <property type="component" value="Unassembled WGS sequence"/>
</dbReference>
<organism evidence="1 3">
    <name type="scientific">Methanosphaera cuniculi</name>
    <dbReference type="NCBI Taxonomy" id="1077256"/>
    <lineage>
        <taxon>Archaea</taxon>
        <taxon>Methanobacteriati</taxon>
        <taxon>Methanobacteriota</taxon>
        <taxon>Methanomada group</taxon>
        <taxon>Methanobacteria</taxon>
        <taxon>Methanobacteriales</taxon>
        <taxon>Methanobacteriaceae</taxon>
        <taxon>Methanosphaera</taxon>
    </lineage>
</organism>
<proteinExistence type="predicted"/>
<sequence length="175" mass="20761">MKQITQRNIDHTCHEILMAIKNKCEGEQLTQEEINRYNKAVDDFAVNCESYNTGERKEIVQKILPDTKIDEIAAKVQGQTFREYRKTLPKIITPILLEIHDAIKYAEIQNLPPENEELELVEVEQGIYQFNNRTSYELWTLIKDYFTWNKEYDGWTCTREHAKIISEKYNIQTTQ</sequence>
<evidence type="ECO:0000313" key="2">
    <source>
        <dbReference type="EMBL" id="PWL08133.1"/>
    </source>
</evidence>
<reference evidence="1 3" key="2">
    <citation type="journal article" date="2017" name="BMC Genomics">
        <title>Genomic analysis of methanogenic archaea reveals a shift towards energy conservation.</title>
        <authorList>
            <person name="Gilmore S.P."/>
            <person name="Henske J.K."/>
            <person name="Sexton J.A."/>
            <person name="Solomon K.V."/>
            <person name="Seppala S."/>
            <person name="Yoo J.I."/>
            <person name="Huyett L.M."/>
            <person name="Pressman A."/>
            <person name="Cogan J.Z."/>
            <person name="Kivenson V."/>
            <person name="Peng X."/>
            <person name="Tan Y."/>
            <person name="Valentine D.L."/>
            <person name="O'Malley M.A."/>
        </authorList>
    </citation>
    <scope>NUCLEOTIDE SEQUENCE [LARGE SCALE GENOMIC DNA]</scope>
    <source>
        <strain evidence="1 3">1R-7</strain>
    </source>
</reference>
<gene>
    <name evidence="1" type="ORF">ASJ82_07690</name>
    <name evidence="2" type="ORF">MSCUN_10640</name>
</gene>
<dbReference type="EMBL" id="LMVN01000011">
    <property type="protein sequence ID" value="PAV07550.1"/>
    <property type="molecule type" value="Genomic_DNA"/>
</dbReference>
<accession>A0A2A2HE00</accession>
<protein>
    <submittedName>
        <fullName evidence="1">Uncharacterized protein</fullName>
    </submittedName>
</protein>
<dbReference type="EMBL" id="LWMS01000031">
    <property type="protein sequence ID" value="PWL08133.1"/>
    <property type="molecule type" value="Genomic_DNA"/>
</dbReference>
<dbReference type="RefSeq" id="WP_095608434.1">
    <property type="nucleotide sequence ID" value="NZ_LMVN01000011.1"/>
</dbReference>
<comment type="caution">
    <text evidence="1">The sequence shown here is derived from an EMBL/GenBank/DDBJ whole genome shotgun (WGS) entry which is preliminary data.</text>
</comment>
<evidence type="ECO:0000313" key="1">
    <source>
        <dbReference type="EMBL" id="PAV07550.1"/>
    </source>
</evidence>
<name>A0A2A2HE00_9EURY</name>
<evidence type="ECO:0000313" key="3">
    <source>
        <dbReference type="Proteomes" id="UP000217528"/>
    </source>
</evidence>
<evidence type="ECO:0000313" key="4">
    <source>
        <dbReference type="Proteomes" id="UP000246004"/>
    </source>
</evidence>
<reference evidence="2 4" key="1">
    <citation type="submission" date="2016-04" db="EMBL/GenBank/DDBJ databases">
        <title>Genome sequence of Methanosphaera cuniculi DSM 4103.</title>
        <authorList>
            <person name="Poehlein A."/>
            <person name="Seedorf H."/>
            <person name="Daniel R."/>
        </authorList>
    </citation>
    <scope>NUCLEOTIDE SEQUENCE [LARGE SCALE GENOMIC DNA]</scope>
    <source>
        <strain evidence="2 4">DSM 4103</strain>
    </source>
</reference>
<dbReference type="AlphaFoldDB" id="A0A2A2HE00"/>
<dbReference type="Proteomes" id="UP000217528">
    <property type="component" value="Unassembled WGS sequence"/>
</dbReference>